<dbReference type="EMBL" id="AZEL01000007">
    <property type="protein sequence ID" value="KRL24702.1"/>
    <property type="molecule type" value="Genomic_DNA"/>
</dbReference>
<evidence type="ECO:0000313" key="4">
    <source>
        <dbReference type="Proteomes" id="UP000051311"/>
    </source>
</evidence>
<reference evidence="3 4" key="1">
    <citation type="journal article" date="2015" name="Genome Announc.">
        <title>Expanding the biotechnology potential of lactobacilli through comparative genomics of 213 strains and associated genera.</title>
        <authorList>
            <person name="Sun Z."/>
            <person name="Harris H.M."/>
            <person name="McCann A."/>
            <person name="Guo C."/>
            <person name="Argimon S."/>
            <person name="Zhang W."/>
            <person name="Yang X."/>
            <person name="Jeffery I.B."/>
            <person name="Cooney J.C."/>
            <person name="Kagawa T.F."/>
            <person name="Liu W."/>
            <person name="Song Y."/>
            <person name="Salvetti E."/>
            <person name="Wrobel A."/>
            <person name="Rasinkangas P."/>
            <person name="Parkhill J."/>
            <person name="Rea M.C."/>
            <person name="O'Sullivan O."/>
            <person name="Ritari J."/>
            <person name="Douillard F.P."/>
            <person name="Paul Ross R."/>
            <person name="Yang R."/>
            <person name="Briner A.E."/>
            <person name="Felis G.E."/>
            <person name="de Vos W.M."/>
            <person name="Barrangou R."/>
            <person name="Klaenhammer T.R."/>
            <person name="Caufield P.W."/>
            <person name="Cui Y."/>
            <person name="Zhang H."/>
            <person name="O'Toole P.W."/>
        </authorList>
    </citation>
    <scope>NUCLEOTIDE SEQUENCE [LARGE SCALE GENOMIC DNA]</scope>
    <source>
        <strain evidence="3 4">DSM 10532</strain>
    </source>
</reference>
<dbReference type="STRING" id="1423748.FC37_GL000136"/>
<comment type="caution">
    <text evidence="3">The sequence shown here is derived from an EMBL/GenBank/DDBJ whole genome shotgun (WGS) entry which is preliminary data.</text>
</comment>
<evidence type="ECO:0000313" key="3">
    <source>
        <dbReference type="EMBL" id="KRL24702.1"/>
    </source>
</evidence>
<dbReference type="OrthoDB" id="9807778at2"/>
<evidence type="ECO:0000259" key="2">
    <source>
        <dbReference type="Pfam" id="PF00535"/>
    </source>
</evidence>
<proteinExistence type="predicted"/>
<dbReference type="AlphaFoldDB" id="A0A0R1NX35"/>
<dbReference type="CDD" id="cd04187">
    <property type="entry name" value="DPM1_like_bac"/>
    <property type="match status" value="1"/>
</dbReference>
<protein>
    <submittedName>
        <fullName evidence="3">Bactoprenol glucosyl transferase</fullName>
    </submittedName>
</protein>
<keyword evidence="1" id="KW-1133">Transmembrane helix</keyword>
<name>A0A0R1NX35_9LACO</name>
<organism evidence="3 4">
    <name type="scientific">Lactobacillus gallinarum DSM 10532 = JCM 2011</name>
    <dbReference type="NCBI Taxonomy" id="1423748"/>
    <lineage>
        <taxon>Bacteria</taxon>
        <taxon>Bacillati</taxon>
        <taxon>Bacillota</taxon>
        <taxon>Bacilli</taxon>
        <taxon>Lactobacillales</taxon>
        <taxon>Lactobacillaceae</taxon>
        <taxon>Lactobacillus</taxon>
    </lineage>
</organism>
<dbReference type="eggNOG" id="COG0463">
    <property type="taxonomic scope" value="Bacteria"/>
</dbReference>
<feature type="transmembrane region" description="Helical" evidence="1">
    <location>
        <begin position="261"/>
        <end position="289"/>
    </location>
</feature>
<feature type="transmembrane region" description="Helical" evidence="1">
    <location>
        <begin position="232"/>
        <end position="255"/>
    </location>
</feature>
<dbReference type="Pfam" id="PF00535">
    <property type="entry name" value="Glycos_transf_2"/>
    <property type="match status" value="1"/>
</dbReference>
<accession>A0A0R1NX35</accession>
<gene>
    <name evidence="3" type="ORF">FC37_GL000136</name>
</gene>
<keyword evidence="3" id="KW-0808">Transferase</keyword>
<keyword evidence="1" id="KW-0812">Transmembrane</keyword>
<dbReference type="InterPro" id="IPR029044">
    <property type="entry name" value="Nucleotide-diphossugar_trans"/>
</dbReference>
<dbReference type="GO" id="GO:0005886">
    <property type="term" value="C:plasma membrane"/>
    <property type="evidence" value="ECO:0007669"/>
    <property type="project" value="TreeGrafter"/>
</dbReference>
<dbReference type="SUPFAM" id="SSF53448">
    <property type="entry name" value="Nucleotide-diphospho-sugar transferases"/>
    <property type="match status" value="1"/>
</dbReference>
<dbReference type="PANTHER" id="PTHR48090">
    <property type="entry name" value="UNDECAPRENYL-PHOSPHATE 4-DEOXY-4-FORMAMIDO-L-ARABINOSE TRANSFERASE-RELATED"/>
    <property type="match status" value="1"/>
</dbReference>
<dbReference type="GO" id="GO:0016740">
    <property type="term" value="F:transferase activity"/>
    <property type="evidence" value="ECO:0007669"/>
    <property type="project" value="UniProtKB-KW"/>
</dbReference>
<dbReference type="PATRIC" id="fig|1423748.3.peg.150"/>
<dbReference type="Gene3D" id="3.90.550.10">
    <property type="entry name" value="Spore Coat Polysaccharide Biosynthesis Protein SpsA, Chain A"/>
    <property type="match status" value="1"/>
</dbReference>
<dbReference type="InterPro" id="IPR001173">
    <property type="entry name" value="Glyco_trans_2-like"/>
</dbReference>
<dbReference type="InterPro" id="IPR050256">
    <property type="entry name" value="Glycosyltransferase_2"/>
</dbReference>
<evidence type="ECO:0000256" key="1">
    <source>
        <dbReference type="SAM" id="Phobius"/>
    </source>
</evidence>
<dbReference type="RefSeq" id="WP_025005070.1">
    <property type="nucleotide sequence ID" value="NZ_AZEL01000007.1"/>
</dbReference>
<dbReference type="Proteomes" id="UP000051311">
    <property type="component" value="Unassembled WGS sequence"/>
</dbReference>
<dbReference type="PANTHER" id="PTHR48090:SF8">
    <property type="entry name" value="GLYCOSYLTRANSFERASE CSBB-RELATED"/>
    <property type="match status" value="1"/>
</dbReference>
<feature type="domain" description="Glycosyltransferase 2-like" evidence="2">
    <location>
        <begin position="5"/>
        <end position="167"/>
    </location>
</feature>
<sequence>MKKLSIVVPCYNEQESLLLFYPAVQKVLHDMPVKAEYWFVDDGSRDHTLQEMQKLHQENEAVHYISFSRNFGKEAAIYAGLKAAKGDYVVLIDVDLQDPPEFLPKMYQLLESGEYDAVGCRRIDRTGESKFKSFLSDQFYKVINKMSKTEIVSGARDYRMMTRQMVNAVLSIPEYSRFSKGIFSWVGFKTKYLEYHNVKRVAGDTDWTTKKLFKYALSGIADFSQAPLNLSVWIGIISFILSISGMIFVIVRKIINPGSSIFGWASLVSVILLIGGLQLLCIGIIGRYIGKIYLQVKNRPIYIIKEEK</sequence>
<keyword evidence="1" id="KW-0472">Membrane</keyword>